<feature type="domain" description="ABC-2 type transporter transmembrane" evidence="6">
    <location>
        <begin position="2"/>
        <end position="148"/>
    </location>
</feature>
<sequence length="158" mass="17425">MRGLMLSPASLPEILSGKSLVSLLLTTITLLLCITVLDYKPANIALVVLAFFISSLFYIALGTLVGLLSRTVIEASVFMLPVMVVFAFGPLMESVMENYPMLRFLNYFPGTQLMEIASKVQDGAGFTAVSLHFGWILAWFVGTAILTVFVYRKREMDS</sequence>
<evidence type="ECO:0000259" key="6">
    <source>
        <dbReference type="Pfam" id="PF12698"/>
    </source>
</evidence>
<accession>A0ABU5CV97</accession>
<evidence type="ECO:0000256" key="3">
    <source>
        <dbReference type="ARBA" id="ARBA00022989"/>
    </source>
</evidence>
<keyword evidence="8" id="KW-1185">Reference proteome</keyword>
<comment type="subcellular location">
    <subcellularLocation>
        <location evidence="1">Membrane</location>
        <topology evidence="1">Multi-pass membrane protein</topology>
    </subcellularLocation>
</comment>
<dbReference type="Pfam" id="PF12698">
    <property type="entry name" value="ABC2_membrane_3"/>
    <property type="match status" value="1"/>
</dbReference>
<dbReference type="Proteomes" id="UP001275315">
    <property type="component" value="Unassembled WGS sequence"/>
</dbReference>
<feature type="transmembrane region" description="Helical" evidence="5">
    <location>
        <begin position="75"/>
        <end position="92"/>
    </location>
</feature>
<dbReference type="EMBL" id="JAWDIQ010000003">
    <property type="protein sequence ID" value="MDY0410308.1"/>
    <property type="molecule type" value="Genomic_DNA"/>
</dbReference>
<evidence type="ECO:0000256" key="5">
    <source>
        <dbReference type="SAM" id="Phobius"/>
    </source>
</evidence>
<reference evidence="7 8" key="1">
    <citation type="submission" date="2023-10" db="EMBL/GenBank/DDBJ databases">
        <title>Virgibacillus soli CC-YMP-6 genome.</title>
        <authorList>
            <person name="Miliotis G."/>
            <person name="Sengupta P."/>
            <person name="Hameed A."/>
            <person name="Chuvochina M."/>
            <person name="Mcdonagh F."/>
            <person name="Simpson A.C."/>
            <person name="Singh N.K."/>
            <person name="Rekha P.D."/>
            <person name="Raman K."/>
            <person name="Hugenholtz P."/>
            <person name="Venkateswaran K."/>
        </authorList>
    </citation>
    <scope>NUCLEOTIDE SEQUENCE [LARGE SCALE GENOMIC DNA]</scope>
    <source>
        <strain evidence="7 8">CC-YMP-6</strain>
    </source>
</reference>
<gene>
    <name evidence="7" type="ORF">RWD45_19345</name>
</gene>
<feature type="transmembrane region" description="Helical" evidence="5">
    <location>
        <begin position="20"/>
        <end position="37"/>
    </location>
</feature>
<comment type="caution">
    <text evidence="7">The sequence shown here is derived from an EMBL/GenBank/DDBJ whole genome shotgun (WGS) entry which is preliminary data.</text>
</comment>
<protein>
    <submittedName>
        <fullName evidence="7">ABC transporter permease</fullName>
    </submittedName>
</protein>
<name>A0ABU5CV97_9BACI</name>
<keyword evidence="4 5" id="KW-0472">Membrane</keyword>
<feature type="transmembrane region" description="Helical" evidence="5">
    <location>
        <begin position="43"/>
        <end position="68"/>
    </location>
</feature>
<dbReference type="RefSeq" id="WP_320381185.1">
    <property type="nucleotide sequence ID" value="NZ_JAWDIQ010000003.1"/>
</dbReference>
<evidence type="ECO:0000256" key="1">
    <source>
        <dbReference type="ARBA" id="ARBA00004141"/>
    </source>
</evidence>
<evidence type="ECO:0000256" key="2">
    <source>
        <dbReference type="ARBA" id="ARBA00022692"/>
    </source>
</evidence>
<proteinExistence type="predicted"/>
<organism evidence="7 8">
    <name type="scientific">Paracerasibacillus soli</name>
    <dbReference type="NCBI Taxonomy" id="480284"/>
    <lineage>
        <taxon>Bacteria</taxon>
        <taxon>Bacillati</taxon>
        <taxon>Bacillota</taxon>
        <taxon>Bacilli</taxon>
        <taxon>Bacillales</taxon>
        <taxon>Bacillaceae</taxon>
        <taxon>Paracerasibacillus</taxon>
    </lineage>
</organism>
<keyword evidence="2 5" id="KW-0812">Transmembrane</keyword>
<evidence type="ECO:0000313" key="8">
    <source>
        <dbReference type="Proteomes" id="UP001275315"/>
    </source>
</evidence>
<dbReference type="InterPro" id="IPR013525">
    <property type="entry name" value="ABC2_TM"/>
</dbReference>
<feature type="transmembrane region" description="Helical" evidence="5">
    <location>
        <begin position="132"/>
        <end position="151"/>
    </location>
</feature>
<keyword evidence="3 5" id="KW-1133">Transmembrane helix</keyword>
<evidence type="ECO:0000313" key="7">
    <source>
        <dbReference type="EMBL" id="MDY0410308.1"/>
    </source>
</evidence>
<evidence type="ECO:0000256" key="4">
    <source>
        <dbReference type="ARBA" id="ARBA00023136"/>
    </source>
</evidence>